<evidence type="ECO:0000313" key="2">
    <source>
        <dbReference type="Proteomes" id="UP000722791"/>
    </source>
</evidence>
<accession>A0A8J4LP80</accession>
<name>A0A8J4LP80_9CHLO</name>
<gene>
    <name evidence="1" type="ORF">Vretimale_9861</name>
</gene>
<organism evidence="1 2">
    <name type="scientific">Volvox reticuliferus</name>
    <dbReference type="NCBI Taxonomy" id="1737510"/>
    <lineage>
        <taxon>Eukaryota</taxon>
        <taxon>Viridiplantae</taxon>
        <taxon>Chlorophyta</taxon>
        <taxon>core chlorophytes</taxon>
        <taxon>Chlorophyceae</taxon>
        <taxon>CS clade</taxon>
        <taxon>Chlamydomonadales</taxon>
        <taxon>Volvocaceae</taxon>
        <taxon>Volvox</taxon>
    </lineage>
</organism>
<evidence type="ECO:0000313" key="1">
    <source>
        <dbReference type="EMBL" id="GIM05390.1"/>
    </source>
</evidence>
<comment type="caution">
    <text evidence="1">The sequence shown here is derived from an EMBL/GenBank/DDBJ whole genome shotgun (WGS) entry which is preliminary data.</text>
</comment>
<feature type="non-terminal residue" evidence="1">
    <location>
        <position position="1"/>
    </location>
</feature>
<dbReference type="Proteomes" id="UP000722791">
    <property type="component" value="Unassembled WGS sequence"/>
</dbReference>
<reference evidence="1" key="1">
    <citation type="journal article" date="2021" name="Proc. Natl. Acad. Sci. U.S.A.">
        <title>Three genomes in the algal genus Volvox reveal the fate of a haploid sex-determining region after a transition to homothallism.</title>
        <authorList>
            <person name="Yamamoto K."/>
            <person name="Hamaji T."/>
            <person name="Kawai-Toyooka H."/>
            <person name="Matsuzaki R."/>
            <person name="Takahashi F."/>
            <person name="Nishimura Y."/>
            <person name="Kawachi M."/>
            <person name="Noguchi H."/>
            <person name="Minakuchi Y."/>
            <person name="Umen J.G."/>
            <person name="Toyoda A."/>
            <person name="Nozaki H."/>
        </authorList>
    </citation>
    <scope>NUCLEOTIDE SEQUENCE</scope>
    <source>
        <strain evidence="1">NIES-3785</strain>
    </source>
</reference>
<sequence>LLRPPPPLQSRFPRRRCPIPTSRLAVEFRPHHQLLQGARYPNLAAAAAPAGARLEFATLLPLPWSQPLVVVAPGLDQKMPGLHGADGLFTIVLYDRSTTEIRRQVKGADRRK</sequence>
<dbReference type="AlphaFoldDB" id="A0A8J4LP80"/>
<dbReference type="EMBL" id="BNCQ01000018">
    <property type="protein sequence ID" value="GIM05390.1"/>
    <property type="molecule type" value="Genomic_DNA"/>
</dbReference>
<proteinExistence type="predicted"/>
<protein>
    <submittedName>
        <fullName evidence="1">Uncharacterized protein</fullName>
    </submittedName>
</protein>